<dbReference type="Proteomes" id="UP000242818">
    <property type="component" value="Unassembled WGS sequence"/>
</dbReference>
<keyword evidence="1" id="KW-0472">Membrane</keyword>
<evidence type="ECO:0000313" key="2">
    <source>
        <dbReference type="EMBL" id="SCC08792.1"/>
    </source>
</evidence>
<sequence>MKSLWQQILRYLYLKKKDPNEVSNTNTKVMHGINRLSILMFLVAMVVVIIRLFLHRHH</sequence>
<keyword evidence="3" id="KW-1185">Reference proteome</keyword>
<evidence type="ECO:0000313" key="3">
    <source>
        <dbReference type="Proteomes" id="UP000242818"/>
    </source>
</evidence>
<dbReference type="Pfam" id="PF20498">
    <property type="entry name" value="DUF6728"/>
    <property type="match status" value="1"/>
</dbReference>
<organism evidence="2 3">
    <name type="scientific">Chitinophaga costaii</name>
    <dbReference type="NCBI Taxonomy" id="1335309"/>
    <lineage>
        <taxon>Bacteria</taxon>
        <taxon>Pseudomonadati</taxon>
        <taxon>Bacteroidota</taxon>
        <taxon>Chitinophagia</taxon>
        <taxon>Chitinophagales</taxon>
        <taxon>Chitinophagaceae</taxon>
        <taxon>Chitinophaga</taxon>
    </lineage>
</organism>
<evidence type="ECO:0000256" key="1">
    <source>
        <dbReference type="SAM" id="Phobius"/>
    </source>
</evidence>
<dbReference type="AlphaFoldDB" id="A0A1C4BQ12"/>
<keyword evidence="1" id="KW-1133">Transmembrane helix</keyword>
<protein>
    <submittedName>
        <fullName evidence="2">Uncharacterized protein</fullName>
    </submittedName>
</protein>
<name>A0A1C4BQ12_9BACT</name>
<proteinExistence type="predicted"/>
<accession>A0A1C4BQ12</accession>
<dbReference type="InterPro" id="IPR046615">
    <property type="entry name" value="DUF6728"/>
</dbReference>
<feature type="transmembrane region" description="Helical" evidence="1">
    <location>
        <begin position="36"/>
        <end position="54"/>
    </location>
</feature>
<dbReference type="EMBL" id="FMAR01000003">
    <property type="protein sequence ID" value="SCC08792.1"/>
    <property type="molecule type" value="Genomic_DNA"/>
</dbReference>
<reference evidence="2 3" key="1">
    <citation type="submission" date="2016-08" db="EMBL/GenBank/DDBJ databases">
        <authorList>
            <person name="Seilhamer J.J."/>
        </authorList>
    </citation>
    <scope>NUCLEOTIDE SEQUENCE [LARGE SCALE GENOMIC DNA]</scope>
    <source>
        <strain evidence="2 3">A37T2</strain>
    </source>
</reference>
<keyword evidence="1" id="KW-0812">Transmembrane</keyword>
<gene>
    <name evidence="2" type="ORF">GA0116948_103200</name>
</gene>
<dbReference type="RefSeq" id="WP_165798335.1">
    <property type="nucleotide sequence ID" value="NZ_FMAR01000003.1"/>
</dbReference>